<dbReference type="Gene3D" id="2.40.160.210">
    <property type="entry name" value="Acyl-CoA thioesterase, double hotdog domain"/>
    <property type="match status" value="2"/>
</dbReference>
<evidence type="ECO:0000313" key="4">
    <source>
        <dbReference type="Proteomes" id="UP000192927"/>
    </source>
</evidence>
<sequence length="334" mass="37462">MSQIDACTPFAKALDLKREHDGGYSTRFPNSFCFGPKAHGGLLVSLVNRAASMHFDLSPNKPDQPDVLDLKIHFIRPTGPEDITIYVQDVSISRQTSLIEIKVYQRGKLNLIGLAVMGNFPSSRGIFFDTRWSLSPAPAEASIPRLASDSDPHWISYLCPWHPEGFRRPQSYVKFFVPMELGDPSYRDTWLTPSDPSFAFKTEHLGFVGDMTLPILDNFCGESGTGSHATCIKLGLEQKRDREHGIERAADAESGAFTAPMIWVTLSFNMEVKKRLPPEGTRWLFSRCRARLIKDGRMDNEILILDEHGQLVAIVQQVVQVIDLTDSQDIKAKL</sequence>
<dbReference type="InterPro" id="IPR029069">
    <property type="entry name" value="HotDog_dom_sf"/>
</dbReference>
<dbReference type="PANTHER" id="PTHR38110:SF1">
    <property type="entry name" value="THIOESTERASE DOMAIN-CONTAINING PROTEIN"/>
    <property type="match status" value="1"/>
</dbReference>
<protein>
    <submittedName>
        <fullName evidence="3">HotDog domain</fullName>
    </submittedName>
</protein>
<feature type="domain" description="Acyl-CoA thioesterase-like C-terminal" evidence="2">
    <location>
        <begin position="178"/>
        <end position="320"/>
    </location>
</feature>
<dbReference type="InterPro" id="IPR052389">
    <property type="entry name" value="Sec_Metab_Biosynth-Assoc"/>
</dbReference>
<dbReference type="AlphaFoldDB" id="A0A1W5CSU9"/>
<name>A0A1W5CSU9_9LECA</name>
<dbReference type="InterPro" id="IPR049449">
    <property type="entry name" value="TesB_ACOT8-like_N"/>
</dbReference>
<dbReference type="PANTHER" id="PTHR38110">
    <property type="entry name" value="CHROMOSOME 23, WHOLE GENOME SHOTGUN SEQUENCE"/>
    <property type="match status" value="1"/>
</dbReference>
<evidence type="ECO:0000259" key="2">
    <source>
        <dbReference type="Pfam" id="PF20789"/>
    </source>
</evidence>
<dbReference type="Proteomes" id="UP000192927">
    <property type="component" value="Unassembled WGS sequence"/>
</dbReference>
<keyword evidence="4" id="KW-1185">Reference proteome</keyword>
<proteinExistence type="predicted"/>
<evidence type="ECO:0000313" key="3">
    <source>
        <dbReference type="EMBL" id="SLM33964.1"/>
    </source>
</evidence>
<organism evidence="3 4">
    <name type="scientific">Lasallia pustulata</name>
    <dbReference type="NCBI Taxonomy" id="136370"/>
    <lineage>
        <taxon>Eukaryota</taxon>
        <taxon>Fungi</taxon>
        <taxon>Dikarya</taxon>
        <taxon>Ascomycota</taxon>
        <taxon>Pezizomycotina</taxon>
        <taxon>Lecanoromycetes</taxon>
        <taxon>OSLEUM clade</taxon>
        <taxon>Umbilicariomycetidae</taxon>
        <taxon>Umbilicariales</taxon>
        <taxon>Umbilicariaceae</taxon>
        <taxon>Lasallia</taxon>
    </lineage>
</organism>
<dbReference type="EMBL" id="FWEW01000197">
    <property type="protein sequence ID" value="SLM33964.1"/>
    <property type="molecule type" value="Genomic_DNA"/>
</dbReference>
<evidence type="ECO:0000259" key="1">
    <source>
        <dbReference type="Pfam" id="PF13622"/>
    </source>
</evidence>
<dbReference type="SUPFAM" id="SSF54637">
    <property type="entry name" value="Thioesterase/thiol ester dehydrase-isomerase"/>
    <property type="match status" value="2"/>
</dbReference>
<accession>A0A1W5CSU9</accession>
<dbReference type="CDD" id="cd03440">
    <property type="entry name" value="hot_dog"/>
    <property type="match status" value="1"/>
</dbReference>
<feature type="domain" description="Acyl-CoA thioesterase-like N-terminal HotDog" evidence="1">
    <location>
        <begin position="30"/>
        <end position="117"/>
    </location>
</feature>
<dbReference type="Pfam" id="PF20789">
    <property type="entry name" value="4HBT_3C"/>
    <property type="match status" value="1"/>
</dbReference>
<dbReference type="InterPro" id="IPR042171">
    <property type="entry name" value="Acyl-CoA_hotdog"/>
</dbReference>
<dbReference type="InterPro" id="IPR049450">
    <property type="entry name" value="ACOT8-like_C"/>
</dbReference>
<dbReference type="Pfam" id="PF13622">
    <property type="entry name" value="4HBT_3"/>
    <property type="match status" value="1"/>
</dbReference>
<reference evidence="4" key="1">
    <citation type="submission" date="2017-03" db="EMBL/GenBank/DDBJ databases">
        <authorList>
            <person name="Sharma R."/>
            <person name="Thines M."/>
        </authorList>
    </citation>
    <scope>NUCLEOTIDE SEQUENCE [LARGE SCALE GENOMIC DNA]</scope>
</reference>